<reference evidence="1 2" key="1">
    <citation type="submission" date="2019-07" db="EMBL/GenBank/DDBJ databases">
        <title>Whole genome shotgun sequence of Pseudoalteromonas atlantica NBRC 103033.</title>
        <authorList>
            <person name="Hosoyama A."/>
            <person name="Uohara A."/>
            <person name="Ohji S."/>
            <person name="Ichikawa N."/>
        </authorList>
    </citation>
    <scope>NUCLEOTIDE SEQUENCE [LARGE SCALE GENOMIC DNA]</scope>
    <source>
        <strain evidence="1 2">NBRC 103033</strain>
    </source>
</reference>
<comment type="caution">
    <text evidence="1">The sequence shown here is derived from an EMBL/GenBank/DDBJ whole genome shotgun (WGS) entry which is preliminary data.</text>
</comment>
<protein>
    <recommendedName>
        <fullName evidence="3">Metal-binding protein</fullName>
    </recommendedName>
</protein>
<evidence type="ECO:0008006" key="3">
    <source>
        <dbReference type="Google" id="ProtNLM"/>
    </source>
</evidence>
<evidence type="ECO:0000313" key="1">
    <source>
        <dbReference type="EMBL" id="GEK75832.1"/>
    </source>
</evidence>
<keyword evidence="2" id="KW-1185">Reference proteome</keyword>
<dbReference type="RefSeq" id="WP_138576684.1">
    <property type="nucleotide sequence ID" value="NZ_BJUT01000007.1"/>
</dbReference>
<gene>
    <name evidence="1" type="ORF">PAT01_11360</name>
</gene>
<name>A0ABQ0UBF5_PSEAF</name>
<evidence type="ECO:0000313" key="2">
    <source>
        <dbReference type="Proteomes" id="UP000321189"/>
    </source>
</evidence>
<organism evidence="1 2">
    <name type="scientific">Pseudoalteromonas atlantica</name>
    <name type="common">Alteromonas atlantica</name>
    <dbReference type="NCBI Taxonomy" id="288"/>
    <lineage>
        <taxon>Bacteria</taxon>
        <taxon>Pseudomonadati</taxon>
        <taxon>Pseudomonadota</taxon>
        <taxon>Gammaproteobacteria</taxon>
        <taxon>Alteromonadales</taxon>
        <taxon>Pseudoalteromonadaceae</taxon>
        <taxon>Pseudoalteromonas</taxon>
    </lineage>
</organism>
<sequence length="275" mass="30978">MGKYSKGISKRFENTKIQAGFCLICGVYGRLSQDHVPPKGAITITKVEQRHITELMEVEASRVKGVPSPNGSKFKTICHNCNNIHLGGNDDEVARVCKSLTLQIKDYFFHSGSPYTLINTNIDAKKFSRAMIGHVLAATSVKECKDRPQDSPYFQPLKNFVLGEDNAIDETHDIYYWYYPYNKHLSAKCVGFYNNGNISTVSLLSFFPIAFMVTKKNEGIYPAHARKLMLTDSKICLDLNSRGYEFAEFPFHGLKGNQMMALADYQTIVSYPIGQ</sequence>
<dbReference type="EMBL" id="BJUT01000007">
    <property type="protein sequence ID" value="GEK75832.1"/>
    <property type="molecule type" value="Genomic_DNA"/>
</dbReference>
<dbReference type="Proteomes" id="UP000321189">
    <property type="component" value="Unassembled WGS sequence"/>
</dbReference>
<proteinExistence type="predicted"/>
<accession>A0ABQ0UBF5</accession>